<dbReference type="PANTHER" id="PTHR30408:SF12">
    <property type="entry name" value="TYPE I RESTRICTION ENZYME MJAVIII SPECIFICITY SUBUNIT"/>
    <property type="match status" value="1"/>
</dbReference>
<dbReference type="AlphaFoldDB" id="Q9CKR8"/>
<keyword evidence="3" id="KW-0238">DNA-binding</keyword>
<name>Q9CKR8_PASMU</name>
<dbReference type="PANTHER" id="PTHR30408">
    <property type="entry name" value="TYPE-1 RESTRICTION ENZYME ECOKI SPECIFICITY PROTEIN"/>
    <property type="match status" value="1"/>
</dbReference>
<keyword evidence="2" id="KW-0680">Restriction system</keyword>
<dbReference type="STRING" id="272843.PM1538"/>
<dbReference type="EMBL" id="AE004439">
    <property type="protein sequence ID" value="AAK03622.1"/>
    <property type="molecule type" value="Genomic_DNA"/>
</dbReference>
<dbReference type="InterPro" id="IPR000055">
    <property type="entry name" value="Restrct_endonuc_typeI_TRD"/>
</dbReference>
<dbReference type="InterPro" id="IPR044946">
    <property type="entry name" value="Restrct_endonuc_typeI_TRD_sf"/>
</dbReference>
<dbReference type="GO" id="GO:0009307">
    <property type="term" value="P:DNA restriction-modification system"/>
    <property type="evidence" value="ECO:0007669"/>
    <property type="project" value="UniProtKB-KW"/>
</dbReference>
<comment type="similarity">
    <text evidence="1">Belongs to the type-I restriction system S methylase family.</text>
</comment>
<organism evidence="5 6">
    <name type="scientific">Pasteurella multocida (strain Pm70)</name>
    <dbReference type="NCBI Taxonomy" id="272843"/>
    <lineage>
        <taxon>Bacteria</taxon>
        <taxon>Pseudomonadati</taxon>
        <taxon>Pseudomonadota</taxon>
        <taxon>Gammaproteobacteria</taxon>
        <taxon>Pasteurellales</taxon>
        <taxon>Pasteurellaceae</taxon>
        <taxon>Pasteurella</taxon>
    </lineage>
</organism>
<dbReference type="CDD" id="cd17273">
    <property type="entry name" value="RMtype1_S_EcoJA69PI-TRD1-CR1_like"/>
    <property type="match status" value="1"/>
</dbReference>
<dbReference type="EnsemblBacteria" id="AAK03622">
    <property type="protein sequence ID" value="AAK03622"/>
    <property type="gene ID" value="PM1538"/>
</dbReference>
<evidence type="ECO:0000256" key="1">
    <source>
        <dbReference type="ARBA" id="ARBA00010923"/>
    </source>
</evidence>
<feature type="domain" description="Type I restriction modification DNA specificity" evidence="4">
    <location>
        <begin position="3"/>
        <end position="158"/>
    </location>
</feature>
<accession>Q9CKR8</accession>
<dbReference type="REBASE" id="5107">
    <property type="entry name" value="S.PmuORF1537P"/>
</dbReference>
<dbReference type="InterPro" id="IPR052021">
    <property type="entry name" value="Type-I_RS_S_subunit"/>
</dbReference>
<evidence type="ECO:0000313" key="5">
    <source>
        <dbReference type="EMBL" id="AAK03622.1"/>
    </source>
</evidence>
<evidence type="ECO:0000313" key="6">
    <source>
        <dbReference type="Proteomes" id="UP000000809"/>
    </source>
</evidence>
<evidence type="ECO:0000259" key="4">
    <source>
        <dbReference type="Pfam" id="PF01420"/>
    </source>
</evidence>
<dbReference type="KEGG" id="pmu:PM1538"/>
<proteinExistence type="inferred from homology"/>
<gene>
    <name evidence="5" type="primary">hsdA</name>
    <name evidence="5" type="ordered locus">PM1538</name>
</gene>
<dbReference type="Proteomes" id="UP000000809">
    <property type="component" value="Chromosome"/>
</dbReference>
<dbReference type="Gene3D" id="3.90.220.20">
    <property type="entry name" value="DNA methylase specificity domains"/>
    <property type="match status" value="2"/>
</dbReference>
<evidence type="ECO:0000256" key="3">
    <source>
        <dbReference type="ARBA" id="ARBA00023125"/>
    </source>
</evidence>
<keyword evidence="6" id="KW-1185">Reference proteome</keyword>
<feature type="domain" description="Type I restriction modification DNA specificity" evidence="4">
    <location>
        <begin position="240"/>
        <end position="391"/>
    </location>
</feature>
<evidence type="ECO:0000256" key="2">
    <source>
        <dbReference type="ARBA" id="ARBA00022747"/>
    </source>
</evidence>
<dbReference type="HOGENOM" id="CLU_021095_2_1_6"/>
<dbReference type="GO" id="GO:0003677">
    <property type="term" value="F:DNA binding"/>
    <property type="evidence" value="ECO:0007669"/>
    <property type="project" value="UniProtKB-KW"/>
</dbReference>
<protein>
    <submittedName>
        <fullName evidence="5">HsdA</fullName>
    </submittedName>
</protein>
<dbReference type="CDD" id="cd17262">
    <property type="entry name" value="RMtype1_S_Aco12261I-TRD2-CR2"/>
    <property type="match status" value="1"/>
</dbReference>
<sequence>MEDIVNFLNAKRKPLSAKERENRKGIYPYYGASDIVDYIDDYIFDGRYLLISEDGENLKTRKTPIAFIAEGKFWVNNHAHIISGKDDQTIDYLKYYFSNFDLMPFLTGAVQPKLSKGILEKIEIDFPCYEKRKRVNQFLGSLDNKIDLNTQTNQTLEQIAQAIFKSWFVDFDPVKAKVDVLANGGSQADAERAAMQVISGKTDAELTQMQQTQPDAYKTLEKNTALFPSEMVESELGNVPKGWGVSTIGDSVQTVGGATPSTTNEEFWSNGHIHWTTPKDLSSAKDKILLNTDRKITEAGLKKISSGLLPINTVLLSSRAPVGYLALTRIPVAINQGYIGIICSDKLSCYYVLQWCQANLDEIKGRASGTTFAEINKKTFREMRVLIPNNELIKVYDLQVEKLYKKITENIIESKALENIRDALLPKLLSGELHI</sequence>
<dbReference type="Pfam" id="PF01420">
    <property type="entry name" value="Methylase_S"/>
    <property type="match status" value="2"/>
</dbReference>
<dbReference type="SUPFAM" id="SSF116734">
    <property type="entry name" value="DNA methylase specificity domain"/>
    <property type="match status" value="2"/>
</dbReference>
<reference evidence="5 6" key="1">
    <citation type="journal article" date="2001" name="Proc. Natl. Acad. Sci. U.S.A.">
        <title>Complete genomic sequence of Pasteurella multocida Pm70.</title>
        <authorList>
            <person name="May B.J."/>
            <person name="Zhang Q."/>
            <person name="Li L.L."/>
            <person name="Paustian M.L."/>
            <person name="Whittam T.S."/>
            <person name="Kapur V."/>
        </authorList>
    </citation>
    <scope>NUCLEOTIDE SEQUENCE [LARGE SCALE GENOMIC DNA]</scope>
    <source>
        <strain evidence="5 6">Pm70</strain>
    </source>
</reference>